<dbReference type="AlphaFoldDB" id="A0A0C4ED96"/>
<feature type="region of interest" description="Disordered" evidence="3">
    <location>
        <begin position="1070"/>
        <end position="1092"/>
    </location>
</feature>
<feature type="repeat" description="ANK" evidence="2">
    <location>
        <begin position="1044"/>
        <end position="1076"/>
    </location>
</feature>
<dbReference type="VEuPathDB" id="FungiDB:MAPG_10690"/>
<reference evidence="8" key="5">
    <citation type="submission" date="2015-06" db="UniProtKB">
        <authorList>
            <consortium name="EnsemblFungi"/>
        </authorList>
    </citation>
    <scope>IDENTIFICATION</scope>
    <source>
        <strain evidence="8">ATCC 64411</strain>
    </source>
</reference>
<dbReference type="OMA" id="WEANTGE"/>
<dbReference type="OrthoDB" id="194358at2759"/>
<dbReference type="Pfam" id="PF22939">
    <property type="entry name" value="WHD_GPIID"/>
    <property type="match status" value="1"/>
</dbReference>
<keyword evidence="4" id="KW-1133">Transmembrane helix</keyword>
<feature type="transmembrane region" description="Helical" evidence="4">
    <location>
        <begin position="164"/>
        <end position="183"/>
    </location>
</feature>
<dbReference type="SUPFAM" id="SSF52540">
    <property type="entry name" value="P-loop containing nucleoside triphosphate hydrolases"/>
    <property type="match status" value="1"/>
</dbReference>
<reference evidence="8" key="4">
    <citation type="journal article" date="2015" name="G3 (Bethesda)">
        <title>Genome sequences of three phytopathogenic species of the Magnaporthaceae family of fungi.</title>
        <authorList>
            <person name="Okagaki L.H."/>
            <person name="Nunes C.C."/>
            <person name="Sailsbery J."/>
            <person name="Clay B."/>
            <person name="Brown D."/>
            <person name="John T."/>
            <person name="Oh Y."/>
            <person name="Young N."/>
            <person name="Fitzgerald M."/>
            <person name="Haas B.J."/>
            <person name="Zeng Q."/>
            <person name="Young S."/>
            <person name="Adiconis X."/>
            <person name="Fan L."/>
            <person name="Levin J.Z."/>
            <person name="Mitchell T.K."/>
            <person name="Okubara P.A."/>
            <person name="Farman M.L."/>
            <person name="Kohn L.M."/>
            <person name="Birren B."/>
            <person name="Ma L.-J."/>
            <person name="Dean R.A."/>
        </authorList>
    </citation>
    <scope>NUCLEOTIDE SEQUENCE</scope>
    <source>
        <strain evidence="8">ATCC 64411 / 73-15</strain>
    </source>
</reference>
<dbReference type="SUPFAM" id="SSF48403">
    <property type="entry name" value="Ankyrin repeat"/>
    <property type="match status" value="1"/>
</dbReference>
<dbReference type="Pfam" id="PF00023">
    <property type="entry name" value="Ank"/>
    <property type="match status" value="1"/>
</dbReference>
<feature type="domain" description="Nephrocystin 3-like N-terminal" evidence="6">
    <location>
        <begin position="393"/>
        <end position="558"/>
    </location>
</feature>
<dbReference type="SUPFAM" id="SSF53474">
    <property type="entry name" value="alpha/beta-Hydrolases"/>
    <property type="match status" value="1"/>
</dbReference>
<evidence type="ECO:0000256" key="2">
    <source>
        <dbReference type="PROSITE-ProRule" id="PRU00023"/>
    </source>
</evidence>
<keyword evidence="1" id="KW-0677">Repeat</keyword>
<dbReference type="Pfam" id="PF12796">
    <property type="entry name" value="Ank_2"/>
    <property type="match status" value="2"/>
</dbReference>
<dbReference type="EnsemblFungi" id="MAPG_10690T0">
    <property type="protein sequence ID" value="MAPG_10690T0"/>
    <property type="gene ID" value="MAPG_10690"/>
</dbReference>
<dbReference type="InterPro" id="IPR027417">
    <property type="entry name" value="P-loop_NTPase"/>
</dbReference>
<evidence type="ECO:0000256" key="4">
    <source>
        <dbReference type="SAM" id="Phobius"/>
    </source>
</evidence>
<sequence>MDDPLYFFPTIVAIVVIVLSSFWFARRHSADSKEDLSSKPKEVPPPTPRRGAGLTQVYPDVEGTHGSDSTEELTVDIVAIHGLGARADTTWLAYKNGKDSESGYVHWLKDGHMLPAKIPYARILTYDWNADIGQDTSADFFHGHAEAFLHQLSRDRKDSGRVEYPLIFVASCFGGLLLIKALLRAANESGASYGAFRPILDSTIAVAFLGTPFSGTSRVAVVAAQARVQNAGGRGGDELVRYLGPDGELDGLVRDFIEHIGKRRFSFKLACFYENYPTGNDAHVRGLPEGTLEGEFDPRGKELVVGRKSACLYVADVEHIALEVRHNMLNKFNSPTDGGYKQVAGKLKDYAEETKEKKSCVLVNKEAWEACLRSLSFPQMTDRLNDIHSALDGTCRWLLEHNTYKRWAASDRSILWIRGKPGSGKSTLMKFAIANAKSLPDVDDQSAVFSFFFHGRGGELQKTLLGFWRALLFHFLKLVPEALAGLVQTYQERTADRGEHGEKWQWHQGELRSFFESALPKILRSRRVLVYIDALDECGKDGAAELVRIFESLLKSLPPRSAGLGQFRTCFSCRPYPNLHLDDPIPGRYAVFKIRPEHENSQDISTFVDDQLADFSARNATATTIPALIKKRASGVFMWACLVVKKVQALERQGDGPKKIEKAIRLTPPDLDELYGRLTESMGPASLKLIQWICFATRPLSIDELPWAMAVEADCPHRSLQACQTAEDIPNNAQMELQLQTLSRGLAEVTRTQAVQFIHQSVKDYFVEKGLPAPGGTVTWTEAAIGAHFRFSRICVRYLAMEEIGRSTSYGDKDFPFLRYATTSWLAHTKQCDAGGVPQEDLLALLAWPSNALVRLWARVYQKIDLYSKDCPAEVTSLVHVISEHGVTGLLAAILQRADQITVDVDVKDRHDRTPLHLAADNGCEAIAKLLLEAGAEKETKNGKGDTPLHWAAFRGHEAIARLLLEAGAEKEAKGETGRTPLHFAAHIGHETVASLLLEAGAEKEARDDDFKRTPLHWAAYHAYNAVARLLTEAGAEKEAKDADGRTPLGLAAHKGREVVTRLLLEAGAEKEAKDEDGRTPLHLAANSGRKSGKAVAELLLEAGAEK</sequence>
<organism evidence="8 9">
    <name type="scientific">Magnaporthiopsis poae (strain ATCC 64411 / 73-15)</name>
    <name type="common">Kentucky bluegrass fungus</name>
    <name type="synonym">Magnaporthe poae</name>
    <dbReference type="NCBI Taxonomy" id="644358"/>
    <lineage>
        <taxon>Eukaryota</taxon>
        <taxon>Fungi</taxon>
        <taxon>Dikarya</taxon>
        <taxon>Ascomycota</taxon>
        <taxon>Pezizomycotina</taxon>
        <taxon>Sordariomycetes</taxon>
        <taxon>Sordariomycetidae</taxon>
        <taxon>Magnaporthales</taxon>
        <taxon>Magnaporthaceae</taxon>
        <taxon>Magnaporthiopsis</taxon>
    </lineage>
</organism>
<evidence type="ECO:0000259" key="6">
    <source>
        <dbReference type="Pfam" id="PF24883"/>
    </source>
</evidence>
<name>A0A0C4ED96_MAGP6</name>
<dbReference type="EMBL" id="GL876978">
    <property type="protein sequence ID" value="KLU91741.1"/>
    <property type="molecule type" value="Genomic_DNA"/>
</dbReference>
<dbReference type="InterPro" id="IPR029058">
    <property type="entry name" value="AB_hydrolase_fold"/>
</dbReference>
<accession>A0A0C4ED96</accession>
<feature type="domain" description="GPI inositol-deacylase winged helix" evidence="5">
    <location>
        <begin position="688"/>
        <end position="771"/>
    </location>
</feature>
<dbReference type="PANTHER" id="PTHR10039:SF5">
    <property type="entry name" value="NACHT DOMAIN-CONTAINING PROTEIN"/>
    <property type="match status" value="1"/>
</dbReference>
<feature type="compositionally biased region" description="Basic and acidic residues" evidence="3">
    <location>
        <begin position="1070"/>
        <end position="1080"/>
    </location>
</feature>
<feature type="repeat" description="ANK" evidence="2">
    <location>
        <begin position="1011"/>
        <end position="1043"/>
    </location>
</feature>
<dbReference type="PROSITE" id="PS50297">
    <property type="entry name" value="ANK_REP_REGION"/>
    <property type="match status" value="6"/>
</dbReference>
<evidence type="ECO:0000259" key="5">
    <source>
        <dbReference type="Pfam" id="PF22939"/>
    </source>
</evidence>
<protein>
    <submittedName>
        <fullName evidence="7 8">Uncharacterized protein</fullName>
    </submittedName>
</protein>
<reference evidence="7" key="2">
    <citation type="submission" date="2010-05" db="EMBL/GenBank/DDBJ databases">
        <title>The Genome Sequence of Magnaporthe poae strain ATCC 64411.</title>
        <authorList>
            <consortium name="The Broad Institute Genome Sequencing Platform"/>
            <consortium name="Broad Institute Genome Sequencing Center for Infectious Disease"/>
            <person name="Ma L.-J."/>
            <person name="Dead R."/>
            <person name="Young S."/>
            <person name="Zeng Q."/>
            <person name="Koehrsen M."/>
            <person name="Alvarado L."/>
            <person name="Berlin A."/>
            <person name="Chapman S.B."/>
            <person name="Chen Z."/>
            <person name="Freedman E."/>
            <person name="Gellesch M."/>
            <person name="Goldberg J."/>
            <person name="Griggs A."/>
            <person name="Gujja S."/>
            <person name="Heilman E.R."/>
            <person name="Heiman D."/>
            <person name="Hepburn T."/>
            <person name="Howarth C."/>
            <person name="Jen D."/>
            <person name="Larson L."/>
            <person name="Mehta T."/>
            <person name="Neiman D."/>
            <person name="Pearson M."/>
            <person name="Roberts A."/>
            <person name="Saif S."/>
            <person name="Shea T."/>
            <person name="Shenoy N."/>
            <person name="Sisk P."/>
            <person name="Stolte C."/>
            <person name="Sykes S."/>
            <person name="Walk T."/>
            <person name="White J."/>
            <person name="Yandava C."/>
            <person name="Haas B."/>
            <person name="Nusbaum C."/>
            <person name="Birren B."/>
        </authorList>
    </citation>
    <scope>NUCLEOTIDE SEQUENCE</scope>
    <source>
        <strain evidence="7">ATCC 64411</strain>
    </source>
</reference>
<dbReference type="eggNOG" id="KOG4177">
    <property type="taxonomic scope" value="Eukaryota"/>
</dbReference>
<evidence type="ECO:0000256" key="1">
    <source>
        <dbReference type="ARBA" id="ARBA00022737"/>
    </source>
</evidence>
<keyword evidence="9" id="KW-1185">Reference proteome</keyword>
<dbReference type="InterPro" id="IPR054471">
    <property type="entry name" value="GPIID_WHD"/>
</dbReference>
<dbReference type="InterPro" id="IPR056884">
    <property type="entry name" value="NPHP3-like_N"/>
</dbReference>
<evidence type="ECO:0000313" key="8">
    <source>
        <dbReference type="EnsemblFungi" id="MAPG_10690T0"/>
    </source>
</evidence>
<reference evidence="7" key="3">
    <citation type="submission" date="2011-03" db="EMBL/GenBank/DDBJ databases">
        <title>Annotation of Magnaporthe poae ATCC 64411.</title>
        <authorList>
            <person name="Ma L.-J."/>
            <person name="Dead R."/>
            <person name="Young S.K."/>
            <person name="Zeng Q."/>
            <person name="Gargeya S."/>
            <person name="Fitzgerald M."/>
            <person name="Haas B."/>
            <person name="Abouelleil A."/>
            <person name="Alvarado L."/>
            <person name="Arachchi H.M."/>
            <person name="Berlin A."/>
            <person name="Brown A."/>
            <person name="Chapman S.B."/>
            <person name="Chen Z."/>
            <person name="Dunbar C."/>
            <person name="Freedman E."/>
            <person name="Gearin G."/>
            <person name="Gellesch M."/>
            <person name="Goldberg J."/>
            <person name="Griggs A."/>
            <person name="Gujja S."/>
            <person name="Heiman D."/>
            <person name="Howarth C."/>
            <person name="Larson L."/>
            <person name="Lui A."/>
            <person name="MacDonald P.J.P."/>
            <person name="Mehta T."/>
            <person name="Montmayeur A."/>
            <person name="Murphy C."/>
            <person name="Neiman D."/>
            <person name="Pearson M."/>
            <person name="Priest M."/>
            <person name="Roberts A."/>
            <person name="Saif S."/>
            <person name="Shea T."/>
            <person name="Shenoy N."/>
            <person name="Sisk P."/>
            <person name="Stolte C."/>
            <person name="Sykes S."/>
            <person name="Yandava C."/>
            <person name="Wortman J."/>
            <person name="Nusbaum C."/>
            <person name="Birren B."/>
        </authorList>
    </citation>
    <scope>NUCLEOTIDE SEQUENCE</scope>
    <source>
        <strain evidence="7">ATCC 64411</strain>
    </source>
</reference>
<dbReference type="EMBL" id="ADBL01002643">
    <property type="status" value="NOT_ANNOTATED_CDS"/>
    <property type="molecule type" value="Genomic_DNA"/>
</dbReference>
<feature type="repeat" description="ANK" evidence="2">
    <location>
        <begin position="944"/>
        <end position="976"/>
    </location>
</feature>
<reference evidence="9" key="1">
    <citation type="submission" date="2010-05" db="EMBL/GenBank/DDBJ databases">
        <title>The genome sequence of Magnaporthe poae strain ATCC 64411.</title>
        <authorList>
            <person name="Ma L.-J."/>
            <person name="Dead R."/>
            <person name="Young S."/>
            <person name="Zeng Q."/>
            <person name="Koehrsen M."/>
            <person name="Alvarado L."/>
            <person name="Berlin A."/>
            <person name="Chapman S.B."/>
            <person name="Chen Z."/>
            <person name="Freedman E."/>
            <person name="Gellesch M."/>
            <person name="Goldberg J."/>
            <person name="Griggs A."/>
            <person name="Gujja S."/>
            <person name="Heilman E.R."/>
            <person name="Heiman D."/>
            <person name="Hepburn T."/>
            <person name="Howarth C."/>
            <person name="Jen D."/>
            <person name="Larson L."/>
            <person name="Mehta T."/>
            <person name="Neiman D."/>
            <person name="Pearson M."/>
            <person name="Roberts A."/>
            <person name="Saif S."/>
            <person name="Shea T."/>
            <person name="Shenoy N."/>
            <person name="Sisk P."/>
            <person name="Stolte C."/>
            <person name="Sykes S."/>
            <person name="Walk T."/>
            <person name="White J."/>
            <person name="Yandava C."/>
            <person name="Haas B."/>
            <person name="Nusbaum C."/>
            <person name="Birren B."/>
        </authorList>
    </citation>
    <scope>NUCLEOTIDE SEQUENCE [LARGE SCALE GENOMIC DNA]</scope>
    <source>
        <strain evidence="9">ATCC 64411 / 73-15</strain>
    </source>
</reference>
<keyword evidence="4" id="KW-0472">Membrane</keyword>
<dbReference type="Gene3D" id="1.25.40.20">
    <property type="entry name" value="Ankyrin repeat-containing domain"/>
    <property type="match status" value="2"/>
</dbReference>
<feature type="region of interest" description="Disordered" evidence="3">
    <location>
        <begin position="34"/>
        <end position="68"/>
    </location>
</feature>
<proteinExistence type="predicted"/>
<feature type="repeat" description="ANK" evidence="2">
    <location>
        <begin position="977"/>
        <end position="1009"/>
    </location>
</feature>
<dbReference type="InterPro" id="IPR002110">
    <property type="entry name" value="Ankyrin_rpt"/>
</dbReference>
<evidence type="ECO:0000313" key="9">
    <source>
        <dbReference type="Proteomes" id="UP000011715"/>
    </source>
</evidence>
<feature type="repeat" description="ANK" evidence="2">
    <location>
        <begin position="1077"/>
        <end position="1107"/>
    </location>
</feature>
<keyword evidence="4" id="KW-0812">Transmembrane</keyword>
<evidence type="ECO:0000256" key="3">
    <source>
        <dbReference type="SAM" id="MobiDB-lite"/>
    </source>
</evidence>
<gene>
    <name evidence="7" type="ORF">MAPG_10690</name>
</gene>
<keyword evidence="2" id="KW-0040">ANK repeat</keyword>
<dbReference type="Proteomes" id="UP000011715">
    <property type="component" value="Unassembled WGS sequence"/>
</dbReference>
<feature type="repeat" description="ANK" evidence="2">
    <location>
        <begin position="911"/>
        <end position="943"/>
    </location>
</feature>
<dbReference type="SMART" id="SM00248">
    <property type="entry name" value="ANK"/>
    <property type="match status" value="6"/>
</dbReference>
<dbReference type="PANTHER" id="PTHR10039">
    <property type="entry name" value="AMELOGENIN"/>
    <property type="match status" value="1"/>
</dbReference>
<dbReference type="Pfam" id="PF24883">
    <property type="entry name" value="NPHP3_N"/>
    <property type="match status" value="1"/>
</dbReference>
<feature type="transmembrane region" description="Helical" evidence="4">
    <location>
        <begin position="6"/>
        <end position="25"/>
    </location>
</feature>
<dbReference type="InterPro" id="IPR036770">
    <property type="entry name" value="Ankyrin_rpt-contain_sf"/>
</dbReference>
<evidence type="ECO:0000313" key="7">
    <source>
        <dbReference type="EMBL" id="KLU91741.1"/>
    </source>
</evidence>
<dbReference type="STRING" id="644358.A0A0C4ED96"/>
<dbReference type="Gene3D" id="3.40.50.300">
    <property type="entry name" value="P-loop containing nucleotide triphosphate hydrolases"/>
    <property type="match status" value="1"/>
</dbReference>
<dbReference type="PRINTS" id="PR01415">
    <property type="entry name" value="ANKYRIN"/>
</dbReference>
<dbReference type="PROSITE" id="PS50088">
    <property type="entry name" value="ANK_REPEAT"/>
    <property type="match status" value="6"/>
</dbReference>